<protein>
    <recommendedName>
        <fullName evidence="2">DNA2/NAM7 helicase helicase domain-containing protein</fullName>
    </recommendedName>
</protein>
<comment type="caution">
    <text evidence="3">The sequence shown here is derived from an EMBL/GenBank/DDBJ whole genome shotgun (WGS) entry which is preliminary data.</text>
</comment>
<accession>A0ABR4CKU0</accession>
<dbReference type="InterPro" id="IPR050534">
    <property type="entry name" value="Coronavir_polyprotein_1ab"/>
</dbReference>
<evidence type="ECO:0000256" key="1">
    <source>
        <dbReference type="SAM" id="MobiDB-lite"/>
    </source>
</evidence>
<organism evidence="3 4">
    <name type="scientific">Oculimacula yallundae</name>
    <dbReference type="NCBI Taxonomy" id="86028"/>
    <lineage>
        <taxon>Eukaryota</taxon>
        <taxon>Fungi</taxon>
        <taxon>Dikarya</taxon>
        <taxon>Ascomycota</taxon>
        <taxon>Pezizomycotina</taxon>
        <taxon>Leotiomycetes</taxon>
        <taxon>Helotiales</taxon>
        <taxon>Ploettnerulaceae</taxon>
        <taxon>Oculimacula</taxon>
    </lineage>
</organism>
<dbReference type="PANTHER" id="PTHR43788">
    <property type="entry name" value="DNA2/NAM7 HELICASE FAMILY MEMBER"/>
    <property type="match status" value="1"/>
</dbReference>
<evidence type="ECO:0000259" key="2">
    <source>
        <dbReference type="Pfam" id="PF13086"/>
    </source>
</evidence>
<dbReference type="PANTHER" id="PTHR43788:SF8">
    <property type="entry name" value="DNA-BINDING PROTEIN SMUBP-2"/>
    <property type="match status" value="1"/>
</dbReference>
<evidence type="ECO:0000313" key="4">
    <source>
        <dbReference type="Proteomes" id="UP001595075"/>
    </source>
</evidence>
<dbReference type="Pfam" id="PF13086">
    <property type="entry name" value="AAA_11"/>
    <property type="match status" value="1"/>
</dbReference>
<reference evidence="3 4" key="1">
    <citation type="journal article" date="2024" name="Commun. Biol.">
        <title>Comparative genomic analysis of thermophilic fungi reveals convergent evolutionary adaptations and gene losses.</title>
        <authorList>
            <person name="Steindorff A.S."/>
            <person name="Aguilar-Pontes M.V."/>
            <person name="Robinson A.J."/>
            <person name="Andreopoulos B."/>
            <person name="LaButti K."/>
            <person name="Kuo A."/>
            <person name="Mondo S."/>
            <person name="Riley R."/>
            <person name="Otillar R."/>
            <person name="Haridas S."/>
            <person name="Lipzen A."/>
            <person name="Grimwood J."/>
            <person name="Schmutz J."/>
            <person name="Clum A."/>
            <person name="Reid I.D."/>
            <person name="Moisan M.C."/>
            <person name="Butler G."/>
            <person name="Nguyen T.T.M."/>
            <person name="Dewar K."/>
            <person name="Conant G."/>
            <person name="Drula E."/>
            <person name="Henrissat B."/>
            <person name="Hansel C."/>
            <person name="Singer S."/>
            <person name="Hutchinson M.I."/>
            <person name="de Vries R.P."/>
            <person name="Natvig D.O."/>
            <person name="Powell A.J."/>
            <person name="Tsang A."/>
            <person name="Grigoriev I.V."/>
        </authorList>
    </citation>
    <scope>NUCLEOTIDE SEQUENCE [LARGE SCALE GENOMIC DNA]</scope>
    <source>
        <strain evidence="3 4">CBS 494.80</strain>
    </source>
</reference>
<keyword evidence="4" id="KW-1185">Reference proteome</keyword>
<evidence type="ECO:0000313" key="3">
    <source>
        <dbReference type="EMBL" id="KAL2069863.1"/>
    </source>
</evidence>
<dbReference type="SUPFAM" id="SSF52540">
    <property type="entry name" value="P-loop containing nucleoside triphosphate hydrolases"/>
    <property type="match status" value="2"/>
</dbReference>
<dbReference type="Proteomes" id="UP001595075">
    <property type="component" value="Unassembled WGS sequence"/>
</dbReference>
<feature type="compositionally biased region" description="Basic and acidic residues" evidence="1">
    <location>
        <begin position="7"/>
        <end position="25"/>
    </location>
</feature>
<dbReference type="InterPro" id="IPR027417">
    <property type="entry name" value="P-loop_NTPase"/>
</dbReference>
<dbReference type="InterPro" id="IPR041677">
    <property type="entry name" value="DNA2/NAM7_AAA_11"/>
</dbReference>
<proteinExistence type="predicted"/>
<gene>
    <name evidence="3" type="ORF">VTL71DRAFT_14542</name>
</gene>
<dbReference type="EMBL" id="JAZHXI010000007">
    <property type="protein sequence ID" value="KAL2069863.1"/>
    <property type="molecule type" value="Genomic_DNA"/>
</dbReference>
<name>A0ABR4CKU0_9HELO</name>
<feature type="region of interest" description="Disordered" evidence="1">
    <location>
        <begin position="1"/>
        <end position="26"/>
    </location>
</feature>
<dbReference type="Gene3D" id="3.40.50.300">
    <property type="entry name" value="P-loop containing nucleotide triphosphate hydrolases"/>
    <property type="match status" value="2"/>
</dbReference>
<feature type="domain" description="DNA2/NAM7 helicase helicase" evidence="2">
    <location>
        <begin position="572"/>
        <end position="799"/>
    </location>
</feature>
<sequence length="1177" mass="134662">MTKKRTYKGDAESKHSVSQTRDGESHLTTADIFERFLAAYRGERDDPLGADSPPAKFFESKECAVFLSTASTTRLLVAPDEETWYNYDTSSQNAGLEIQVREVNGTARILLDSVMINSEAMAAPLRLIPVTDPNSQKVRMALNRFIPMVTNSRQEIDDAIELWPSVKAVVAEDVECLVFTLKKSRLWVRKRSNCGKEVSMVAQRLKEAIEDLAYITILRKLAKPDQQFIDKFWEYQLERCLRDGIYWGYRLKQEMPKLSNGENYIPYTHQVLRGLLPAPHLPWFKCAGSQPNTWLSHPYKATFTSIQEWEAVFTLALLQNVEPNRLSVIDTYAFSNDHFMLVEEDEIDPLRFLLHVSTSTSTGTPLPQVPNGTIFRLNNMLNTDAKHPLQTLKARAIDIKGCNHLVLELRVKGQKRARPWGEQFRTGFRTQVSLNPSPNVEWSLRQLNAIESLGRTRNKVDLDVLIGRPARNHNFVEDIEYGMPQRSSKWNHPDPYSDIDSDSDMDPDINMDFDMRYAHSTILSEKRSSTPKSRLPFQEMLARLRYRDSESFQSYIEWQLTNEGSGPEYQSVKNGLRHQVSFVQGAQGTGKSRLACTVALWVACLRKHVLMTTPSKAAAKSNASKLCKSLSQLSWILRHKLHCVYFPTWKESIDRIYEDCKRQMPATKQPGDHLFKDIHLWHRVYEYACERHQVDKKDVIPRKFIDAVHGLRAESGHESSGTYGRNELTLLFKDLTRQYLSRNDINFVVITTCINCAALKVLPIKFDYLVIDDADVGTEPEIAVALQIKHEGVLVLGDQNCARRPVIQSKGHNDFYNQVSVTGFERALKGTDQERTTLRISYNFGEQPTDDLTLLRKSGGVAFSVPPDSAFYQEYEALGASNERPYPNIWIHPPVDARHHRIVQRGLKKFHRIAFNVADSYSSLSVKGNSTVNYGNVDAGISLLLYLVENLSTLTGKDIMVGTPFAAQADVWRQQLNIRWPNSGVEIVTDGIWQGKRKKVMVSDFTIVDETEGPSLGLLNDWIRSGMLEFQQAELMVSLFNFDVMRLRLESLHQYCPTLAYILLDHLDFGEMYTVSGSNILPASAEEYRGARECWTLTQAPSEVYNCNIPLQKIPGRDTDGKERFTPLERRILDELADLRKKASVEMKANWRLHREWEKEWETEKKRLSELLEDDEL</sequence>